<evidence type="ECO:0000256" key="10">
    <source>
        <dbReference type="RuleBase" id="RU363097"/>
    </source>
</evidence>
<dbReference type="Proteomes" id="UP000479190">
    <property type="component" value="Unassembled WGS sequence"/>
</dbReference>
<evidence type="ECO:0000256" key="6">
    <source>
        <dbReference type="ARBA" id="ARBA00022989"/>
    </source>
</evidence>
<dbReference type="GO" id="GO:0016020">
    <property type="term" value="C:membrane"/>
    <property type="evidence" value="ECO:0007669"/>
    <property type="project" value="UniProtKB-SubCell"/>
</dbReference>
<dbReference type="GO" id="GO:0035336">
    <property type="term" value="P:long-chain fatty-acyl-CoA metabolic process"/>
    <property type="evidence" value="ECO:0007669"/>
    <property type="project" value="TreeGrafter"/>
</dbReference>
<keyword evidence="6 10" id="KW-1133">Transmembrane helix</keyword>
<dbReference type="InterPro" id="IPR033640">
    <property type="entry name" value="FAR_C"/>
</dbReference>
<keyword evidence="7 10" id="KW-0443">Lipid metabolism</keyword>
<protein>
    <recommendedName>
        <fullName evidence="10">Fatty acyl-CoA reductase</fullName>
        <ecNumber evidence="10">1.2.1.84</ecNumber>
    </recommendedName>
</protein>
<dbReference type="GO" id="GO:0005777">
    <property type="term" value="C:peroxisome"/>
    <property type="evidence" value="ECO:0007669"/>
    <property type="project" value="TreeGrafter"/>
</dbReference>
<dbReference type="InterPro" id="IPR026055">
    <property type="entry name" value="FAR"/>
</dbReference>
<dbReference type="OrthoDB" id="429813at2759"/>
<proteinExistence type="inferred from homology"/>
<organism evidence="13 14">
    <name type="scientific">Trichogramma brassicae</name>
    <dbReference type="NCBI Taxonomy" id="86971"/>
    <lineage>
        <taxon>Eukaryota</taxon>
        <taxon>Metazoa</taxon>
        <taxon>Ecdysozoa</taxon>
        <taxon>Arthropoda</taxon>
        <taxon>Hexapoda</taxon>
        <taxon>Insecta</taxon>
        <taxon>Pterygota</taxon>
        <taxon>Neoptera</taxon>
        <taxon>Endopterygota</taxon>
        <taxon>Hymenoptera</taxon>
        <taxon>Apocrita</taxon>
        <taxon>Proctotrupomorpha</taxon>
        <taxon>Chalcidoidea</taxon>
        <taxon>Trichogrammatidae</taxon>
        <taxon>Trichogramma</taxon>
    </lineage>
</organism>
<dbReference type="SUPFAM" id="SSF51735">
    <property type="entry name" value="NAD(P)-binding Rossmann-fold domains"/>
    <property type="match status" value="1"/>
</dbReference>
<dbReference type="Pfam" id="PF07993">
    <property type="entry name" value="NAD_binding_4"/>
    <property type="match status" value="1"/>
</dbReference>
<evidence type="ECO:0000259" key="12">
    <source>
        <dbReference type="Pfam" id="PF07993"/>
    </source>
</evidence>
<dbReference type="AlphaFoldDB" id="A0A6H5I4J7"/>
<evidence type="ECO:0000256" key="2">
    <source>
        <dbReference type="ARBA" id="ARBA00005928"/>
    </source>
</evidence>
<evidence type="ECO:0000313" key="13">
    <source>
        <dbReference type="EMBL" id="CAB0031473.1"/>
    </source>
</evidence>
<comment type="similarity">
    <text evidence="2 10">Belongs to the fatty acyl-CoA reductase family.</text>
</comment>
<evidence type="ECO:0000256" key="9">
    <source>
        <dbReference type="ARBA" id="ARBA00052530"/>
    </source>
</evidence>
<keyword evidence="3 10" id="KW-0444">Lipid biosynthesis</keyword>
<sequence length="720" mass="81694">MIPFFSLSRTQSNRARAEKAMDAIPVDMVVSTILAAAAKAQLEPTTLHVFHCTSSEGNRTNYGEFTRAVVEAARQEPCSGACLWYPNVRFRVNKWRNYFVIFVYQVIPAYVMNFFAPNSYGGSVLVDVQRKYMKGTKYTSYFSVREWFFDNRKTKELGESLPVHELMAHPMDSSVVDWPDYFRNCIRGARKHIHGERPSEKNDRYAKRQMKLSRISNMESAVANYYQDKSVFVTGGTGFLGSALIEKLLRCCPGIKNIYLIIRQKRGKTAEDRLPEVLQNSQEPFRQIREKYSSRLKKLCVVAGDTTLDGLGMSQADAELLKNNVSVIINMAANVRFDQPLKNAVTMNTKGTMNVIAFAKQVKNLESFVHVSTAYCHCNVPELEERFYSLEMSPEEVIKIVDQTSDEVLETMTAKLLGEQPNTYAFTKALSEDLVRRSGLPAAVARPSIVSGSYKEPDYGWVDNMNGPTGLMVGAGKGVIRTMLCKTSCTIDVIPCDMAVNATIALAWQTGLEKPKIPTVMNLTSSGENPITWKYALDTGRKHVLANPFSGPLWYPGGGMTSSKLLHIISVFFLHTIPAYFLDALIMLTGNKPFLVKVQARVTYGINLVYYYTTKEWVFKNDRLKALRESILPEDKEKFFMDINVISWDDYLLKYILATRKYCLKDDPSTLPRARRVFAYLYTIDLFAKICFVFLIGWFLYSWMVSEKMTIAAKPDMAWT</sequence>
<feature type="domain" description="Fatty acyl-CoA reductase C-terminal" evidence="11">
    <location>
        <begin position="574"/>
        <end position="666"/>
    </location>
</feature>
<evidence type="ECO:0000259" key="11">
    <source>
        <dbReference type="Pfam" id="PF03015"/>
    </source>
</evidence>
<dbReference type="InterPro" id="IPR013120">
    <property type="entry name" value="FAR_NAD-bd"/>
</dbReference>
<feature type="transmembrane region" description="Helical" evidence="10">
    <location>
        <begin position="565"/>
        <end position="588"/>
    </location>
</feature>
<dbReference type="PANTHER" id="PTHR11011:SF116">
    <property type="entry name" value="FATTY ACYL-COA REDUCTASE CG5065-RELATED"/>
    <property type="match status" value="1"/>
</dbReference>
<evidence type="ECO:0000256" key="3">
    <source>
        <dbReference type="ARBA" id="ARBA00022516"/>
    </source>
</evidence>
<feature type="transmembrane region" description="Helical" evidence="10">
    <location>
        <begin position="679"/>
        <end position="701"/>
    </location>
</feature>
<dbReference type="InterPro" id="IPR036291">
    <property type="entry name" value="NAD(P)-bd_dom_sf"/>
</dbReference>
<keyword evidence="5 10" id="KW-0521">NADP</keyword>
<evidence type="ECO:0000256" key="4">
    <source>
        <dbReference type="ARBA" id="ARBA00022692"/>
    </source>
</evidence>
<dbReference type="FunFam" id="3.40.50.720:FF:000143">
    <property type="entry name" value="Fatty acyl-CoA reductase"/>
    <property type="match status" value="1"/>
</dbReference>
<accession>A0A6H5I4J7</accession>
<comment type="subcellular location">
    <subcellularLocation>
        <location evidence="1">Membrane</location>
        <topology evidence="1">Multi-pass membrane protein</topology>
    </subcellularLocation>
</comment>
<gene>
    <name evidence="13" type="ORF">TBRA_LOCUS3442</name>
</gene>
<dbReference type="CDD" id="cd05236">
    <property type="entry name" value="FAR-N_SDR_e"/>
    <property type="match status" value="1"/>
</dbReference>
<dbReference type="Pfam" id="PF03015">
    <property type="entry name" value="Sterile"/>
    <property type="match status" value="2"/>
</dbReference>
<keyword evidence="10" id="KW-0560">Oxidoreductase</keyword>
<evidence type="ECO:0000256" key="8">
    <source>
        <dbReference type="ARBA" id="ARBA00023136"/>
    </source>
</evidence>
<dbReference type="PANTHER" id="PTHR11011">
    <property type="entry name" value="MALE STERILITY PROTEIN 2-RELATED"/>
    <property type="match status" value="1"/>
</dbReference>
<name>A0A6H5I4J7_9HYME</name>
<keyword evidence="8 10" id="KW-0472">Membrane</keyword>
<feature type="domain" description="Thioester reductase (TE)" evidence="12">
    <location>
        <begin position="233"/>
        <end position="503"/>
    </location>
</feature>
<dbReference type="GO" id="GO:0102965">
    <property type="term" value="F:alcohol-forming long-chain fatty acyl-CoA reductase activity"/>
    <property type="evidence" value="ECO:0007669"/>
    <property type="project" value="UniProtKB-EC"/>
</dbReference>
<evidence type="ECO:0000256" key="5">
    <source>
        <dbReference type="ARBA" id="ARBA00022857"/>
    </source>
</evidence>
<comment type="catalytic activity">
    <reaction evidence="9 10">
        <text>a long-chain fatty acyl-CoA + 2 NADPH + 2 H(+) = a long-chain primary fatty alcohol + 2 NADP(+) + CoA</text>
        <dbReference type="Rhea" id="RHEA:52716"/>
        <dbReference type="ChEBI" id="CHEBI:15378"/>
        <dbReference type="ChEBI" id="CHEBI:57287"/>
        <dbReference type="ChEBI" id="CHEBI:57783"/>
        <dbReference type="ChEBI" id="CHEBI:58349"/>
        <dbReference type="ChEBI" id="CHEBI:77396"/>
        <dbReference type="ChEBI" id="CHEBI:83139"/>
        <dbReference type="EC" id="1.2.1.84"/>
    </reaction>
</comment>
<comment type="function">
    <text evidence="10">Catalyzes the reduction of fatty acyl-CoA to fatty alcohols.</text>
</comment>
<keyword evidence="4 10" id="KW-0812">Transmembrane</keyword>
<dbReference type="EC" id="1.2.1.84" evidence="10"/>
<evidence type="ECO:0000256" key="1">
    <source>
        <dbReference type="ARBA" id="ARBA00004141"/>
    </source>
</evidence>
<reference evidence="13 14" key="1">
    <citation type="submission" date="2020-02" db="EMBL/GenBank/DDBJ databases">
        <authorList>
            <person name="Ferguson B K."/>
        </authorList>
    </citation>
    <scope>NUCLEOTIDE SEQUENCE [LARGE SCALE GENOMIC DNA]</scope>
</reference>
<dbReference type="EMBL" id="CADCXV010000645">
    <property type="protein sequence ID" value="CAB0031473.1"/>
    <property type="molecule type" value="Genomic_DNA"/>
</dbReference>
<feature type="domain" description="Fatty acyl-CoA reductase C-terminal" evidence="11">
    <location>
        <begin position="104"/>
        <end position="195"/>
    </location>
</feature>
<evidence type="ECO:0000313" key="14">
    <source>
        <dbReference type="Proteomes" id="UP000479190"/>
    </source>
</evidence>
<dbReference type="GO" id="GO:0080019">
    <property type="term" value="F:alcohol-forming very long-chain fatty acyl-CoA reductase activity"/>
    <property type="evidence" value="ECO:0007669"/>
    <property type="project" value="InterPro"/>
</dbReference>
<dbReference type="CDD" id="cd09071">
    <property type="entry name" value="FAR_C"/>
    <property type="match status" value="2"/>
</dbReference>
<dbReference type="Gene3D" id="3.40.50.720">
    <property type="entry name" value="NAD(P)-binding Rossmann-like Domain"/>
    <property type="match status" value="2"/>
</dbReference>
<evidence type="ECO:0000256" key="7">
    <source>
        <dbReference type="ARBA" id="ARBA00023098"/>
    </source>
</evidence>
<keyword evidence="14" id="KW-1185">Reference proteome</keyword>